<keyword evidence="11" id="KW-1185">Reference proteome</keyword>
<dbReference type="InterPro" id="IPR035965">
    <property type="entry name" value="PAS-like_dom_sf"/>
</dbReference>
<dbReference type="PANTHER" id="PTHR46663:SF4">
    <property type="entry name" value="DIGUANYLATE CYCLASE DGCT-RELATED"/>
    <property type="match status" value="1"/>
</dbReference>
<dbReference type="Pfam" id="PF05231">
    <property type="entry name" value="MASE1"/>
    <property type="match status" value="1"/>
</dbReference>
<dbReference type="Proteomes" id="UP001220395">
    <property type="component" value="Plasmid unnamed1"/>
</dbReference>
<evidence type="ECO:0000256" key="5">
    <source>
        <dbReference type="ARBA" id="ARBA00023136"/>
    </source>
</evidence>
<keyword evidence="2" id="KW-1003">Cell membrane</keyword>
<comment type="subcellular location">
    <subcellularLocation>
        <location evidence="1">Cell membrane</location>
        <topology evidence="1">Multi-pass membrane protein</topology>
    </subcellularLocation>
</comment>
<reference evidence="10 11" key="1">
    <citation type="submission" date="2023-02" db="EMBL/GenBank/DDBJ databases">
        <title>Genome sequence of Sphingomonas naphthae.</title>
        <authorList>
            <person name="Kim S."/>
            <person name="Heo J."/>
            <person name="Kwon S.-W."/>
        </authorList>
    </citation>
    <scope>NUCLEOTIDE SEQUENCE [LARGE SCALE GENOMIC DNA]</scope>
    <source>
        <strain evidence="10 11">KACC 18716</strain>
        <plasmid evidence="10 11">unnamed1</plasmid>
    </source>
</reference>
<dbReference type="Pfam" id="PF00990">
    <property type="entry name" value="GGDEF"/>
    <property type="match status" value="1"/>
</dbReference>
<feature type="domain" description="PAS" evidence="7">
    <location>
        <begin position="307"/>
        <end position="377"/>
    </location>
</feature>
<evidence type="ECO:0000256" key="1">
    <source>
        <dbReference type="ARBA" id="ARBA00004651"/>
    </source>
</evidence>
<feature type="transmembrane region" description="Helical" evidence="6">
    <location>
        <begin position="243"/>
        <end position="264"/>
    </location>
</feature>
<sequence length="597" mass="64433">MSATYLSRDFRRRLVHVAFLGISYFVAASLTVAYTRFEGGVAFIWGATAILLSDLVVRPRGEWPLPLAICFVAGSAATTWFGLGIAASLPFAVVNVAEAALGALLLRRYVANCCHLESIPEITAFFAIVGLAVPSVLGGAAGLTAHLITGGPFLSNWLHYSAGHALGAITFTPLLMLARGGDVSGWMRKAEASDWAEVIVLPLLVGIVAFLVFSQTRFPLLFLPFLPMMVAVFRLGRLGAAASIIFLTVPAIVATLNGTGPIGLIDGQNGDKAQFLQFYLATAVLTILPAAAELRRRKQLFASLQEASALSRLILDRTGDIIMRLDVDGVIRYVSPSLLAIAGYRPEDMLGQLPHAMIHEDDVPEVVRVHRMALAAPNDTFIVEYRARRGDGSLGWFETHTRATIDQQGTPSGVVSILREITRRKEREGALTRESLTDPLTSLANRRAFDLALDEQIARSRTEQRPGCIAMFDLDHFKSINDRFGHVSGDVVLRAFSDLLRSTLRTSDVVARYGGEEFVAILDGASLEQAELVCERVRASFAEAPCTADDGRTMRATVSVGIAAVMPGTTADQLLGVADRALYNAKANGRNRLVLAA</sequence>
<dbReference type="PROSITE" id="PS50113">
    <property type="entry name" value="PAC"/>
    <property type="match status" value="1"/>
</dbReference>
<evidence type="ECO:0000256" key="4">
    <source>
        <dbReference type="ARBA" id="ARBA00022989"/>
    </source>
</evidence>
<dbReference type="PROSITE" id="PS50887">
    <property type="entry name" value="GGDEF"/>
    <property type="match status" value="1"/>
</dbReference>
<dbReference type="InterPro" id="IPR000700">
    <property type="entry name" value="PAS-assoc_C"/>
</dbReference>
<dbReference type="EC" id="2.7.7.65" evidence="10"/>
<dbReference type="SUPFAM" id="SSF55073">
    <property type="entry name" value="Nucleotide cyclase"/>
    <property type="match status" value="1"/>
</dbReference>
<evidence type="ECO:0000256" key="3">
    <source>
        <dbReference type="ARBA" id="ARBA00022692"/>
    </source>
</evidence>
<dbReference type="InterPro" id="IPR001610">
    <property type="entry name" value="PAC"/>
</dbReference>
<dbReference type="SUPFAM" id="SSF55785">
    <property type="entry name" value="PYP-like sensor domain (PAS domain)"/>
    <property type="match status" value="1"/>
</dbReference>
<accession>A0ABY7TTJ8</accession>
<dbReference type="SMART" id="SM00086">
    <property type="entry name" value="PAC"/>
    <property type="match status" value="1"/>
</dbReference>
<geneLocation type="plasmid" evidence="10 11">
    <name>unnamed1</name>
</geneLocation>
<feature type="transmembrane region" description="Helical" evidence="6">
    <location>
        <begin position="40"/>
        <end position="57"/>
    </location>
</feature>
<dbReference type="SMART" id="SM00267">
    <property type="entry name" value="GGDEF"/>
    <property type="match status" value="1"/>
</dbReference>
<keyword evidence="10" id="KW-0808">Transferase</keyword>
<feature type="domain" description="PAC" evidence="8">
    <location>
        <begin position="381"/>
        <end position="433"/>
    </location>
</feature>
<dbReference type="CDD" id="cd00130">
    <property type="entry name" value="PAS"/>
    <property type="match status" value="1"/>
</dbReference>
<keyword evidence="10" id="KW-0548">Nucleotidyltransferase</keyword>
<keyword evidence="3 6" id="KW-0812">Transmembrane</keyword>
<feature type="domain" description="GGDEF" evidence="9">
    <location>
        <begin position="465"/>
        <end position="597"/>
    </location>
</feature>
<evidence type="ECO:0000259" key="8">
    <source>
        <dbReference type="PROSITE" id="PS50113"/>
    </source>
</evidence>
<feature type="transmembrane region" description="Helical" evidence="6">
    <location>
        <begin position="276"/>
        <end position="294"/>
    </location>
</feature>
<dbReference type="SMART" id="SM00091">
    <property type="entry name" value="PAS"/>
    <property type="match status" value="1"/>
</dbReference>
<evidence type="ECO:0000313" key="10">
    <source>
        <dbReference type="EMBL" id="WCT75539.1"/>
    </source>
</evidence>
<dbReference type="Gene3D" id="3.30.70.270">
    <property type="match status" value="1"/>
</dbReference>
<dbReference type="Gene3D" id="3.30.450.20">
    <property type="entry name" value="PAS domain"/>
    <property type="match status" value="1"/>
</dbReference>
<organism evidence="10 11">
    <name type="scientific">Sphingomonas naphthae</name>
    <dbReference type="NCBI Taxonomy" id="1813468"/>
    <lineage>
        <taxon>Bacteria</taxon>
        <taxon>Pseudomonadati</taxon>
        <taxon>Pseudomonadota</taxon>
        <taxon>Alphaproteobacteria</taxon>
        <taxon>Sphingomonadales</taxon>
        <taxon>Sphingomonadaceae</taxon>
        <taxon>Sphingomonas</taxon>
    </lineage>
</organism>
<dbReference type="InterPro" id="IPR007895">
    <property type="entry name" value="MASE1"/>
</dbReference>
<keyword evidence="5 6" id="KW-0472">Membrane</keyword>
<dbReference type="InterPro" id="IPR000160">
    <property type="entry name" value="GGDEF_dom"/>
</dbReference>
<keyword evidence="10" id="KW-0614">Plasmid</keyword>
<dbReference type="Pfam" id="PF08447">
    <property type="entry name" value="PAS_3"/>
    <property type="match status" value="1"/>
</dbReference>
<dbReference type="InterPro" id="IPR052163">
    <property type="entry name" value="DGC-Regulatory_Protein"/>
</dbReference>
<evidence type="ECO:0000313" key="11">
    <source>
        <dbReference type="Proteomes" id="UP001220395"/>
    </source>
</evidence>
<feature type="transmembrane region" description="Helical" evidence="6">
    <location>
        <begin position="122"/>
        <end position="145"/>
    </location>
</feature>
<feature type="transmembrane region" description="Helical" evidence="6">
    <location>
        <begin position="14"/>
        <end position="34"/>
    </location>
</feature>
<gene>
    <name evidence="10" type="ORF">PQ455_19480</name>
</gene>
<dbReference type="RefSeq" id="WP_273691567.1">
    <property type="nucleotide sequence ID" value="NZ_CP117412.1"/>
</dbReference>
<evidence type="ECO:0000256" key="6">
    <source>
        <dbReference type="SAM" id="Phobius"/>
    </source>
</evidence>
<dbReference type="GO" id="GO:0052621">
    <property type="term" value="F:diguanylate cyclase activity"/>
    <property type="evidence" value="ECO:0007669"/>
    <property type="project" value="UniProtKB-EC"/>
</dbReference>
<dbReference type="InterPro" id="IPR013655">
    <property type="entry name" value="PAS_fold_3"/>
</dbReference>
<evidence type="ECO:0000259" key="9">
    <source>
        <dbReference type="PROSITE" id="PS50887"/>
    </source>
</evidence>
<feature type="transmembrane region" description="Helical" evidence="6">
    <location>
        <begin position="64"/>
        <end position="83"/>
    </location>
</feature>
<dbReference type="EMBL" id="CP117412">
    <property type="protein sequence ID" value="WCT75539.1"/>
    <property type="molecule type" value="Genomic_DNA"/>
</dbReference>
<feature type="transmembrane region" description="Helical" evidence="6">
    <location>
        <begin position="89"/>
        <end position="110"/>
    </location>
</feature>
<proteinExistence type="predicted"/>
<dbReference type="InterPro" id="IPR029787">
    <property type="entry name" value="Nucleotide_cyclase"/>
</dbReference>
<dbReference type="PANTHER" id="PTHR46663">
    <property type="entry name" value="DIGUANYLATE CYCLASE DGCT-RELATED"/>
    <property type="match status" value="1"/>
</dbReference>
<feature type="transmembrane region" description="Helical" evidence="6">
    <location>
        <begin position="195"/>
        <end position="213"/>
    </location>
</feature>
<dbReference type="InterPro" id="IPR000014">
    <property type="entry name" value="PAS"/>
</dbReference>
<dbReference type="CDD" id="cd01949">
    <property type="entry name" value="GGDEF"/>
    <property type="match status" value="1"/>
</dbReference>
<evidence type="ECO:0000259" key="7">
    <source>
        <dbReference type="PROSITE" id="PS50112"/>
    </source>
</evidence>
<feature type="transmembrane region" description="Helical" evidence="6">
    <location>
        <begin position="157"/>
        <end position="175"/>
    </location>
</feature>
<evidence type="ECO:0000256" key="2">
    <source>
        <dbReference type="ARBA" id="ARBA00022475"/>
    </source>
</evidence>
<dbReference type="InterPro" id="IPR043128">
    <property type="entry name" value="Rev_trsase/Diguanyl_cyclase"/>
</dbReference>
<name>A0ABY7TTJ8_9SPHN</name>
<keyword evidence="4 6" id="KW-1133">Transmembrane helix</keyword>
<dbReference type="NCBIfam" id="TIGR00254">
    <property type="entry name" value="GGDEF"/>
    <property type="match status" value="1"/>
</dbReference>
<dbReference type="PROSITE" id="PS50112">
    <property type="entry name" value="PAS"/>
    <property type="match status" value="1"/>
</dbReference>
<protein>
    <submittedName>
        <fullName evidence="10">Diguanylate cyclase</fullName>
        <ecNumber evidence="10">2.7.7.65</ecNumber>
    </submittedName>
</protein>
<dbReference type="NCBIfam" id="TIGR00229">
    <property type="entry name" value="sensory_box"/>
    <property type="match status" value="1"/>
</dbReference>